<evidence type="ECO:0000256" key="1">
    <source>
        <dbReference type="SAM" id="SignalP"/>
    </source>
</evidence>
<dbReference type="EMBL" id="JELW01000049">
    <property type="protein sequence ID" value="EXU96447.1"/>
    <property type="molecule type" value="Genomic_DNA"/>
</dbReference>
<feature type="chain" id="PRO_5001980724" description="Secreted protein" evidence="1">
    <location>
        <begin position="22"/>
        <end position="65"/>
    </location>
</feature>
<dbReference type="Proteomes" id="UP000030151">
    <property type="component" value="Unassembled WGS sequence"/>
</dbReference>
<organism evidence="2 3">
    <name type="scientific">Metarhizium robertsii</name>
    <dbReference type="NCBI Taxonomy" id="568076"/>
    <lineage>
        <taxon>Eukaryota</taxon>
        <taxon>Fungi</taxon>
        <taxon>Dikarya</taxon>
        <taxon>Ascomycota</taxon>
        <taxon>Pezizomycotina</taxon>
        <taxon>Sordariomycetes</taxon>
        <taxon>Hypocreomycetidae</taxon>
        <taxon>Hypocreales</taxon>
        <taxon>Clavicipitaceae</taxon>
        <taxon>Metarhizium</taxon>
    </lineage>
</organism>
<evidence type="ECO:0000313" key="3">
    <source>
        <dbReference type="Proteomes" id="UP000030151"/>
    </source>
</evidence>
<keyword evidence="1" id="KW-0732">Signal</keyword>
<proteinExistence type="predicted"/>
<reference evidence="2 3" key="1">
    <citation type="submission" date="2014-02" db="EMBL/GenBank/DDBJ databases">
        <title>The genome sequence of the entomopathogenic fungus Metarhizium robertsii ARSEF 2575.</title>
        <authorList>
            <person name="Giuliano Garisto Donzelli B."/>
            <person name="Roe B.A."/>
            <person name="Macmil S.L."/>
            <person name="Krasnoff S.B."/>
            <person name="Gibson D.M."/>
        </authorList>
    </citation>
    <scope>NUCLEOTIDE SEQUENCE [LARGE SCALE GENOMIC DNA]</scope>
    <source>
        <strain evidence="2 3">ARSEF 2575</strain>
    </source>
</reference>
<comment type="caution">
    <text evidence="2">The sequence shown here is derived from an EMBL/GenBank/DDBJ whole genome shotgun (WGS) entry which is preliminary data.</text>
</comment>
<dbReference type="AlphaFoldDB" id="A0A0A1UP77"/>
<evidence type="ECO:0000313" key="2">
    <source>
        <dbReference type="EMBL" id="EXU96447.1"/>
    </source>
</evidence>
<gene>
    <name evidence="2" type="ORF">X797_010409</name>
</gene>
<name>A0A0A1UP77_9HYPO</name>
<evidence type="ECO:0008006" key="4">
    <source>
        <dbReference type="Google" id="ProtNLM"/>
    </source>
</evidence>
<sequence length="65" mass="6956">MHAVPVCPVLFCSALSCPVLSCPVPVCFLAADTATLTLSPYMGNAQSIGEIDPRVFRATNREARF</sequence>
<feature type="signal peptide" evidence="1">
    <location>
        <begin position="1"/>
        <end position="21"/>
    </location>
</feature>
<accession>A0A0A1UP77</accession>
<protein>
    <recommendedName>
        <fullName evidence="4">Secreted protein</fullName>
    </recommendedName>
</protein>
<dbReference type="HOGENOM" id="CLU_2850206_0_0_1"/>